<dbReference type="InterPro" id="IPR023562">
    <property type="entry name" value="ClpP/TepA"/>
</dbReference>
<evidence type="ECO:0000313" key="4">
    <source>
        <dbReference type="Proteomes" id="UP000243425"/>
    </source>
</evidence>
<dbReference type="Gene3D" id="3.90.226.10">
    <property type="entry name" value="2-enoyl-CoA Hydratase, Chain A, domain 1"/>
    <property type="match status" value="1"/>
</dbReference>
<dbReference type="GO" id="GO:0009368">
    <property type="term" value="C:endopeptidase Clp complex"/>
    <property type="evidence" value="ECO:0007669"/>
    <property type="project" value="TreeGrafter"/>
</dbReference>
<protein>
    <recommendedName>
        <fullName evidence="2">ATP-dependent Clp protease proteolytic subunit</fullName>
    </recommendedName>
</protein>
<dbReference type="InterPro" id="IPR001907">
    <property type="entry name" value="ClpP"/>
</dbReference>
<dbReference type="Proteomes" id="UP000243425">
    <property type="component" value="Nucleomorph 2"/>
</dbReference>
<dbReference type="GO" id="GO:0004252">
    <property type="term" value="F:serine-type endopeptidase activity"/>
    <property type="evidence" value="ECO:0007669"/>
    <property type="project" value="InterPro"/>
</dbReference>
<keyword evidence="3" id="KW-0378">Hydrolase</keyword>
<geneLocation type="nucleomorph" evidence="3"/>
<dbReference type="RefSeq" id="XP_001712913.1">
    <property type="nucleotide sequence ID" value="XM_001712861.1"/>
</dbReference>
<dbReference type="SUPFAM" id="SSF52096">
    <property type="entry name" value="ClpP/crotonase"/>
    <property type="match status" value="1"/>
</dbReference>
<keyword evidence="3" id="KW-0542">Nucleomorph</keyword>
<dbReference type="GO" id="GO:0006515">
    <property type="term" value="P:protein quality control for misfolded or incompletely synthesized proteins"/>
    <property type="evidence" value="ECO:0007669"/>
    <property type="project" value="TreeGrafter"/>
</dbReference>
<dbReference type="Pfam" id="PF00574">
    <property type="entry name" value="CLP_protease"/>
    <property type="match status" value="1"/>
</dbReference>
<dbReference type="PRINTS" id="PR00127">
    <property type="entry name" value="CLPPROTEASEP"/>
</dbReference>
<dbReference type="GO" id="GO:0004176">
    <property type="term" value="F:ATP-dependent peptidase activity"/>
    <property type="evidence" value="ECO:0007669"/>
    <property type="project" value="InterPro"/>
</dbReference>
<organism evidence="3 4">
    <name type="scientific">Bigelowiella natans</name>
    <name type="common">Pedinomonas minutissima</name>
    <name type="synonym">Chlorarachnion sp. (strain CCMP621)</name>
    <dbReference type="NCBI Taxonomy" id="227086"/>
    <lineage>
        <taxon>Eukaryota</taxon>
        <taxon>Sar</taxon>
        <taxon>Rhizaria</taxon>
        <taxon>Cercozoa</taxon>
        <taxon>Chlorarachniophyceae</taxon>
        <taxon>Bigelowiella</taxon>
    </lineage>
</organism>
<evidence type="ECO:0000256" key="1">
    <source>
        <dbReference type="ARBA" id="ARBA00007039"/>
    </source>
</evidence>
<sequence>MTRVSFLFSNTKMSIKSNLYSTVKSERCMLFSTKCSKFKFNNNTILSLYGGVDDNIADLIFKKALFTKSVDNNKELTLLINSPGGSVTAGLKIMDALNYVKVRNNTVCLALAASMGAFLLASGSRNYRQALLNSRIMIHQPLGGAFGDSLGVEIQANEILYFKLVLSGYLSDFCRKPLNEILVDTDRDYFMSSKQATNYGLIDKILK</sequence>
<dbReference type="PANTHER" id="PTHR10381:SF12">
    <property type="entry name" value="ATP-DEPENDENT CLP PROTEASE PROTEOLYTIC SUBUNIT 5, CHLOROPLASTIC"/>
    <property type="match status" value="1"/>
</dbReference>
<proteinExistence type="inferred from homology"/>
<reference evidence="3 4" key="1">
    <citation type="journal article" date="2006" name="Proc. Natl. Acad. Sci. U.S.A.">
        <title>Complete nucleotide sequence of the chlorarachniophyte nucleomorph: nature's smallest nucleus.</title>
        <authorList>
            <person name="Gilson P.R."/>
            <person name="Su V."/>
            <person name="Slamovits C.H."/>
            <person name="Reith M.E."/>
            <person name="Keeling P.J."/>
            <person name="McFadden G.I."/>
        </authorList>
    </citation>
    <scope>NUCLEOTIDE SEQUENCE [LARGE SCALE GENOMIC DNA]</scope>
    <source>
        <strain evidence="4">CCMP621</strain>
    </source>
</reference>
<dbReference type="PANTHER" id="PTHR10381">
    <property type="entry name" value="ATP-DEPENDENT CLP PROTEASE PROTEOLYTIC SUBUNIT"/>
    <property type="match status" value="1"/>
</dbReference>
<dbReference type="EMBL" id="DQ158857">
    <property type="protein sequence ID" value="ABA27301.1"/>
    <property type="molecule type" value="Genomic_DNA"/>
</dbReference>
<comment type="similarity">
    <text evidence="1 2">Belongs to the peptidase S14 family.</text>
</comment>
<evidence type="ECO:0000256" key="2">
    <source>
        <dbReference type="RuleBase" id="RU003567"/>
    </source>
</evidence>
<name>Q3LW65_BIGNA</name>
<dbReference type="AlphaFoldDB" id="Q3LW65"/>
<dbReference type="GeneID" id="5788259"/>
<dbReference type="GO" id="GO:0051117">
    <property type="term" value="F:ATPase binding"/>
    <property type="evidence" value="ECO:0007669"/>
    <property type="project" value="TreeGrafter"/>
</dbReference>
<evidence type="ECO:0000313" key="3">
    <source>
        <dbReference type="EMBL" id="ABA27301.1"/>
    </source>
</evidence>
<dbReference type="CDD" id="cd07017">
    <property type="entry name" value="S14_ClpP_2"/>
    <property type="match status" value="1"/>
</dbReference>
<dbReference type="InterPro" id="IPR029045">
    <property type="entry name" value="ClpP/crotonase-like_dom_sf"/>
</dbReference>
<accession>Q3LW65</accession>
<keyword evidence="3" id="KW-0645">Protease</keyword>
<gene>
    <name evidence="3" type="primary">clpP-3</name>
</gene>